<dbReference type="GO" id="GO:0005737">
    <property type="term" value="C:cytoplasm"/>
    <property type="evidence" value="ECO:0007669"/>
    <property type="project" value="InterPro"/>
</dbReference>
<dbReference type="EMBL" id="KZ772706">
    <property type="protein sequence ID" value="PTQ41426.1"/>
    <property type="molecule type" value="Genomic_DNA"/>
</dbReference>
<dbReference type="InterPro" id="IPR004516">
    <property type="entry name" value="HisRS/HisZ"/>
</dbReference>
<dbReference type="EC" id="6.1.1.21" evidence="1"/>
<dbReference type="PANTHER" id="PTHR43707:SF1">
    <property type="entry name" value="HISTIDINE--TRNA LIGASE, MITOCHONDRIAL-RELATED"/>
    <property type="match status" value="1"/>
</dbReference>
<evidence type="ECO:0000313" key="4">
    <source>
        <dbReference type="Proteomes" id="UP000244005"/>
    </source>
</evidence>
<dbReference type="AlphaFoldDB" id="A0A2R6X5Q9"/>
<keyword evidence="4" id="KW-1185">Reference proteome</keyword>
<sequence length="160" mass="17950">MFLSIIRQKQNFFPPLSRSSPSSALRPVTLVLKFQIARCYKRSLDAIEKIPRAEVEKELTALGLPVEAVDTILRALTLRSIDDLEELLGSDNEAVVDLKQLFELARGYGFEDWLQFDASVVRGLSHITQEQSLRPLTGQGLYVQFVEGAEMTSVCLHLGE</sequence>
<proteinExistence type="predicted"/>
<accession>A0A2R6X5Q9</accession>
<evidence type="ECO:0000256" key="2">
    <source>
        <dbReference type="ARBA" id="ARBA00047639"/>
    </source>
</evidence>
<evidence type="ECO:0000256" key="1">
    <source>
        <dbReference type="ARBA" id="ARBA00012815"/>
    </source>
</evidence>
<organism evidence="3 4">
    <name type="scientific">Marchantia polymorpha</name>
    <name type="common">Common liverwort</name>
    <name type="synonym">Marchantia aquatica</name>
    <dbReference type="NCBI Taxonomy" id="3197"/>
    <lineage>
        <taxon>Eukaryota</taxon>
        <taxon>Viridiplantae</taxon>
        <taxon>Streptophyta</taxon>
        <taxon>Embryophyta</taxon>
        <taxon>Marchantiophyta</taxon>
        <taxon>Marchantiopsida</taxon>
        <taxon>Marchantiidae</taxon>
        <taxon>Marchantiales</taxon>
        <taxon>Marchantiaceae</taxon>
        <taxon>Marchantia</taxon>
    </lineage>
</organism>
<name>A0A2R6X5Q9_MARPO</name>
<protein>
    <recommendedName>
        <fullName evidence="1">histidine--tRNA ligase</fullName>
        <ecNumber evidence="1">6.1.1.21</ecNumber>
    </recommendedName>
</protein>
<dbReference type="GO" id="GO:0004821">
    <property type="term" value="F:histidine-tRNA ligase activity"/>
    <property type="evidence" value="ECO:0007669"/>
    <property type="project" value="UniProtKB-EC"/>
</dbReference>
<dbReference type="InterPro" id="IPR045864">
    <property type="entry name" value="aa-tRNA-synth_II/BPL/LPL"/>
</dbReference>
<dbReference type="Gene3D" id="3.30.930.10">
    <property type="entry name" value="Bira Bifunctional Protein, Domain 2"/>
    <property type="match status" value="1"/>
</dbReference>
<dbReference type="Proteomes" id="UP000244005">
    <property type="component" value="Unassembled WGS sequence"/>
</dbReference>
<gene>
    <name evidence="3" type="ORF">MARPO_0034s0025</name>
</gene>
<comment type="catalytic activity">
    <reaction evidence="2">
        <text>tRNA(His) + L-histidine + ATP = L-histidyl-tRNA(His) + AMP + diphosphate + H(+)</text>
        <dbReference type="Rhea" id="RHEA:17313"/>
        <dbReference type="Rhea" id="RHEA-COMP:9665"/>
        <dbReference type="Rhea" id="RHEA-COMP:9689"/>
        <dbReference type="ChEBI" id="CHEBI:15378"/>
        <dbReference type="ChEBI" id="CHEBI:30616"/>
        <dbReference type="ChEBI" id="CHEBI:33019"/>
        <dbReference type="ChEBI" id="CHEBI:57595"/>
        <dbReference type="ChEBI" id="CHEBI:78442"/>
        <dbReference type="ChEBI" id="CHEBI:78527"/>
        <dbReference type="ChEBI" id="CHEBI:456215"/>
        <dbReference type="EC" id="6.1.1.21"/>
    </reaction>
</comment>
<dbReference type="OrthoDB" id="1906957at2759"/>
<dbReference type="PANTHER" id="PTHR43707">
    <property type="entry name" value="HISTIDYL-TRNA SYNTHETASE"/>
    <property type="match status" value="1"/>
</dbReference>
<reference evidence="4" key="1">
    <citation type="journal article" date="2017" name="Cell">
        <title>Insights into land plant evolution garnered from the Marchantia polymorpha genome.</title>
        <authorList>
            <person name="Bowman J.L."/>
            <person name="Kohchi T."/>
            <person name="Yamato K.T."/>
            <person name="Jenkins J."/>
            <person name="Shu S."/>
            <person name="Ishizaki K."/>
            <person name="Yamaoka S."/>
            <person name="Nishihama R."/>
            <person name="Nakamura Y."/>
            <person name="Berger F."/>
            <person name="Adam C."/>
            <person name="Aki S.S."/>
            <person name="Althoff F."/>
            <person name="Araki T."/>
            <person name="Arteaga-Vazquez M.A."/>
            <person name="Balasubrmanian S."/>
            <person name="Barry K."/>
            <person name="Bauer D."/>
            <person name="Boehm C.R."/>
            <person name="Briginshaw L."/>
            <person name="Caballero-Perez J."/>
            <person name="Catarino B."/>
            <person name="Chen F."/>
            <person name="Chiyoda S."/>
            <person name="Chovatia M."/>
            <person name="Davies K.M."/>
            <person name="Delmans M."/>
            <person name="Demura T."/>
            <person name="Dierschke T."/>
            <person name="Dolan L."/>
            <person name="Dorantes-Acosta A.E."/>
            <person name="Eklund D.M."/>
            <person name="Florent S.N."/>
            <person name="Flores-Sandoval E."/>
            <person name="Fujiyama A."/>
            <person name="Fukuzawa H."/>
            <person name="Galik B."/>
            <person name="Grimanelli D."/>
            <person name="Grimwood J."/>
            <person name="Grossniklaus U."/>
            <person name="Hamada T."/>
            <person name="Haseloff J."/>
            <person name="Hetherington A.J."/>
            <person name="Higo A."/>
            <person name="Hirakawa Y."/>
            <person name="Hundley H.N."/>
            <person name="Ikeda Y."/>
            <person name="Inoue K."/>
            <person name="Inoue S.I."/>
            <person name="Ishida S."/>
            <person name="Jia Q."/>
            <person name="Kakita M."/>
            <person name="Kanazawa T."/>
            <person name="Kawai Y."/>
            <person name="Kawashima T."/>
            <person name="Kennedy M."/>
            <person name="Kinose K."/>
            <person name="Kinoshita T."/>
            <person name="Kohara Y."/>
            <person name="Koide E."/>
            <person name="Komatsu K."/>
            <person name="Kopischke S."/>
            <person name="Kubo M."/>
            <person name="Kyozuka J."/>
            <person name="Lagercrantz U."/>
            <person name="Lin S.S."/>
            <person name="Lindquist E."/>
            <person name="Lipzen A.M."/>
            <person name="Lu C.W."/>
            <person name="De Luna E."/>
            <person name="Martienssen R.A."/>
            <person name="Minamino N."/>
            <person name="Mizutani M."/>
            <person name="Mizutani M."/>
            <person name="Mochizuki N."/>
            <person name="Monte I."/>
            <person name="Mosher R."/>
            <person name="Nagasaki H."/>
            <person name="Nakagami H."/>
            <person name="Naramoto S."/>
            <person name="Nishitani K."/>
            <person name="Ohtani M."/>
            <person name="Okamoto T."/>
            <person name="Okumura M."/>
            <person name="Phillips J."/>
            <person name="Pollak B."/>
            <person name="Reinders A."/>
            <person name="Rovekamp M."/>
            <person name="Sano R."/>
            <person name="Sawa S."/>
            <person name="Schmid M.W."/>
            <person name="Shirakawa M."/>
            <person name="Solano R."/>
            <person name="Spunde A."/>
            <person name="Suetsugu N."/>
            <person name="Sugano S."/>
            <person name="Sugiyama A."/>
            <person name="Sun R."/>
            <person name="Suzuki Y."/>
            <person name="Takenaka M."/>
            <person name="Takezawa D."/>
            <person name="Tomogane H."/>
            <person name="Tsuzuki M."/>
            <person name="Ueda T."/>
            <person name="Umeda M."/>
            <person name="Ward J.M."/>
            <person name="Watanabe Y."/>
            <person name="Yazaki K."/>
            <person name="Yokoyama R."/>
            <person name="Yoshitake Y."/>
            <person name="Yotsui I."/>
            <person name="Zachgo S."/>
            <person name="Schmutz J."/>
        </authorList>
    </citation>
    <scope>NUCLEOTIDE SEQUENCE [LARGE SCALE GENOMIC DNA]</scope>
    <source>
        <strain evidence="4">Tak-1</strain>
    </source>
</reference>
<evidence type="ECO:0000313" key="3">
    <source>
        <dbReference type="EMBL" id="PTQ41426.1"/>
    </source>
</evidence>